<dbReference type="SUPFAM" id="SSF55729">
    <property type="entry name" value="Acyl-CoA N-acyltransferases (Nat)"/>
    <property type="match status" value="1"/>
</dbReference>
<evidence type="ECO:0000259" key="1">
    <source>
        <dbReference type="PROSITE" id="PS51186"/>
    </source>
</evidence>
<reference evidence="2" key="6">
    <citation type="journal article" date="2017" name="Nat. Commun.">
        <title>Evolutionary dynamics and genomic features of the Elizabethkingia anophelis 2015 to 2016 Wisconsin outbreak strain.</title>
        <authorList>
            <person name="Perrin A."/>
            <person name="Larsonneur E."/>
            <person name="Nicholson A.C."/>
            <person name="Edwards D.J."/>
            <person name="Gundlach K.M."/>
            <person name="Whitney A.M."/>
            <person name="Gulvik C.A."/>
            <person name="Bell M.E."/>
            <person name="Rendueles O."/>
            <person name="Cury J."/>
            <person name="Hugon P."/>
            <person name="Clermont D."/>
            <person name="Enouf V."/>
            <person name="Loparev V."/>
            <person name="Juieng P."/>
            <person name="Monson T."/>
            <person name="Warshauer D."/>
            <person name="Elbadawi L.I."/>
            <person name="Walters M.S."/>
            <person name="Crist M.B."/>
            <person name="Noble-Wang J."/>
            <person name="Borlaug G."/>
            <person name="Rocha E.P.C."/>
            <person name="Criscuolo A."/>
            <person name="Touchon M."/>
            <person name="Davis J.P."/>
            <person name="Holt K.E."/>
            <person name="McQuiston J.R."/>
            <person name="Brisse S."/>
        </authorList>
    </citation>
    <scope>NUCLEOTIDE SEQUENCE</scope>
</reference>
<reference evidence="2" key="8">
    <citation type="journal article" date="2018" name="J. ISSAAS">
        <title>In Silico Identification of Three Types of Integrative and Conjugative Elements (ICEs) in Elizabethkingia anophelis Strains Isolated from Around the World.</title>
        <authorList>
            <person name="Xu J."/>
            <person name="Pei D."/>
            <person name="Nicholson A."/>
            <person name="Lan Y."/>
            <person name="Xia Q."/>
        </authorList>
    </citation>
    <scope>NUCLEOTIDE SEQUENCE</scope>
</reference>
<proteinExistence type="predicted"/>
<gene>
    <name evidence="3" type="ORF">CMU51_01280</name>
</gene>
<reference evidence="2" key="1">
    <citation type="journal article" date="2014" name="Genome Biol. Evol.">
        <title>Comparative genomic analysis of malaria mosquito vector-associated novel pathogen Elizabethkingia anophelis.</title>
        <authorList>
            <person name="Teo J."/>
            <person name="Tan S.Y."/>
            <person name="Liu Y."/>
            <person name="Tay M."/>
            <person name="Ding Y."/>
            <person name="Li Y."/>
            <person name="Kjelleberg S."/>
            <person name="Givskov M."/>
            <person name="Lin R.T."/>
            <person name="Yang L."/>
        </authorList>
    </citation>
    <scope>NUCLEOTIDE SEQUENCE</scope>
</reference>
<feature type="domain" description="N-acetyltransferase" evidence="1">
    <location>
        <begin position="1"/>
        <end position="148"/>
    </location>
</feature>
<protein>
    <submittedName>
        <fullName evidence="3">N-acetyltransferase</fullName>
    </submittedName>
</protein>
<reference evidence="2" key="5">
    <citation type="journal article" date="2017" name="Genome Announc.">
        <title>Complete Circularized Genome Sequences of Four Strains of Elizabethkingia anophelis, Including Two Novel Strains Isolated from Wild-Caught Anopheles sinensis.</title>
        <authorList>
            <person name="Pei D."/>
            <person name="Nicholson A.C."/>
            <person name="Jiang J."/>
            <person name="Chen H."/>
            <person name="Whitney A.M."/>
            <person name="Villarma A."/>
            <person name="Bell M."/>
            <person name="Humrighouse B."/>
            <person name="Rowe L.A."/>
            <person name="Sheth M."/>
            <person name="Batra D."/>
            <person name="Juieng P."/>
            <person name="Loparev V.N."/>
            <person name="McQuiston J.R."/>
            <person name="Lan Y."/>
            <person name="Ma Y."/>
            <person name="Xu J."/>
        </authorList>
    </citation>
    <scope>NUCLEOTIDE SEQUENCE</scope>
</reference>
<reference evidence="3" key="9">
    <citation type="submission" date="2023-02" db="EMBL/GenBank/DDBJ databases">
        <title>Elizabethkingia anophelis draft genomes.</title>
        <authorList>
            <person name="Nicholson A.C."/>
            <person name="Whitney A.M."/>
            <person name="Humrighouse B.W."/>
            <person name="Villarma A."/>
            <person name="Bell M."/>
            <person name="Mcquiston J."/>
        </authorList>
    </citation>
    <scope>NUCLEOTIDE SEQUENCE</scope>
    <source>
        <strain evidence="3">B4955</strain>
    </source>
</reference>
<dbReference type="InterPro" id="IPR000182">
    <property type="entry name" value="GNAT_dom"/>
</dbReference>
<dbReference type="PROSITE" id="PS51186">
    <property type="entry name" value="GNAT"/>
    <property type="match status" value="1"/>
</dbReference>
<name>A0A455ZE40_9FLAO</name>
<reference evidence="2" key="3">
    <citation type="journal article" date="2016" name="Genome Announc.">
        <title>Complete Genome Sequences of Four Strains from the 2015-2016 Elizabethkingia anophelis Outbreak.</title>
        <authorList>
            <person name="Nicholson A.C."/>
            <person name="Whitney A.M."/>
            <person name="Emery B.D."/>
            <person name="Bell M.E."/>
            <person name="Gartin J.T."/>
            <person name="Humrighouse B.W."/>
            <person name="Loparev V.N."/>
            <person name="Batra D."/>
            <person name="Sheth M."/>
            <person name="Rowe L.A."/>
            <person name="Juieng P."/>
            <person name="Knipe K."/>
            <person name="Gulvik C."/>
            <person name="McQuiston J.R."/>
        </authorList>
    </citation>
    <scope>NUCLEOTIDE SEQUENCE</scope>
</reference>
<dbReference type="GO" id="GO:0016747">
    <property type="term" value="F:acyltransferase activity, transferring groups other than amino-acyl groups"/>
    <property type="evidence" value="ECO:0007669"/>
    <property type="project" value="InterPro"/>
</dbReference>
<dbReference type="Proteomes" id="UP001189000">
    <property type="component" value="Unassembled WGS sequence"/>
</dbReference>
<dbReference type="InterPro" id="IPR016181">
    <property type="entry name" value="Acyl_CoA_acyltransferase"/>
</dbReference>
<reference evidence="2" key="4">
    <citation type="journal article" date="2016" name="Sci. Rep.">
        <title>Genomic epidemiology and global diversity of the emerging bacterial pathogen Elizabethkingia anophelis.</title>
        <authorList>
            <person name="Breurec S."/>
            <person name="Criscuolo A."/>
            <person name="Diancourt L."/>
            <person name="Rendueles O."/>
            <person name="Vandenbogaert M."/>
            <person name="Passet V."/>
            <person name="Caro V."/>
            <person name="Rocha E.P."/>
            <person name="Touchon M."/>
            <person name="Brisse S."/>
        </authorList>
    </citation>
    <scope>NUCLEOTIDE SEQUENCE</scope>
</reference>
<dbReference type="EMBL" id="NWGY01000001">
    <property type="protein sequence ID" value="MDV3662690.1"/>
    <property type="molecule type" value="Genomic_DNA"/>
</dbReference>
<evidence type="ECO:0000313" key="3">
    <source>
        <dbReference type="EMBL" id="MDV3662690.1"/>
    </source>
</evidence>
<dbReference type="AlphaFoldDB" id="A0A455ZE40"/>
<organism evidence="2">
    <name type="scientific">Elizabethkingia anophelis</name>
    <dbReference type="NCBI Taxonomy" id="1117645"/>
    <lineage>
        <taxon>Bacteria</taxon>
        <taxon>Pseudomonadati</taxon>
        <taxon>Bacteroidota</taxon>
        <taxon>Flavobacteriia</taxon>
        <taxon>Flavobacteriales</taxon>
        <taxon>Weeksellaceae</taxon>
        <taxon>Elizabethkingia</taxon>
    </lineage>
</organism>
<dbReference type="CDD" id="cd04301">
    <property type="entry name" value="NAT_SF"/>
    <property type="match status" value="1"/>
</dbReference>
<reference evidence="2" key="2">
    <citation type="journal article" date="2014" name="PLoS ONE">
        <title>Insights from the genome annotation of Elizabethkingia anophelis from the malaria vector Anopheles gambiae.</title>
        <authorList>
            <person name="Kukutla P."/>
            <person name="Lindberg B.G."/>
            <person name="Pei D."/>
            <person name="Rayl M."/>
            <person name="Yu W."/>
            <person name="Steritz M."/>
            <person name="Faye I."/>
            <person name="Xu J."/>
        </authorList>
    </citation>
    <scope>NUCLEOTIDE SEQUENCE</scope>
</reference>
<dbReference type="EMBL" id="BK010598">
    <property type="protein sequence ID" value="DAC75016.1"/>
    <property type="molecule type" value="Genomic_DNA"/>
</dbReference>
<dbReference type="Gene3D" id="3.40.630.30">
    <property type="match status" value="1"/>
</dbReference>
<dbReference type="RefSeq" id="WP_058877899.1">
    <property type="nucleotide sequence ID" value="NZ_AP022313.1"/>
</dbReference>
<sequence length="235" mass="28228">MRIILKPDIDQFKEVEHWLIEELQTTKQGFYNNWDIIKNYFGKKQVIILEKDNQSIGFACWSTSWELYVGLEIMAIHPDFRGGGFGRWFYQEIETFFKKKKFFAVELHCSPPTSESFWKKMNFIKFPDRGYSDRPLTYYKPLLETNDPVGKESELSDKLELWDLEPYQIKEQKPRWTWKIGENDKPIIQPCNRNWKLRLTIGGEVVKEDKIKYFDRNVEIDVGSFLYIECKQYMS</sequence>
<reference evidence="2" key="7">
    <citation type="journal article" date="2017" name="Sci. Rep.">
        <title>Genomic features, phylogenetic relationships, and comparative genomics of Elizabethkingia anophelis strain EM361-97 isolated in Taiwan.</title>
        <authorList>
            <person name="Lin J.N."/>
            <person name="Lai C.H."/>
            <person name="Yang C.H."/>
            <person name="Huang Y.H."/>
            <person name="Lin H.H."/>
        </authorList>
    </citation>
    <scope>NUCLEOTIDE SEQUENCE</scope>
</reference>
<dbReference type="Pfam" id="PF13508">
    <property type="entry name" value="Acetyltransf_7"/>
    <property type="match status" value="1"/>
</dbReference>
<evidence type="ECO:0000313" key="2">
    <source>
        <dbReference type="EMBL" id="DAC75016.1"/>
    </source>
</evidence>
<accession>A0A455ZE40</accession>